<feature type="region of interest" description="Disordered" evidence="6">
    <location>
        <begin position="388"/>
        <end position="407"/>
    </location>
</feature>
<evidence type="ECO:0000259" key="7">
    <source>
        <dbReference type="Pfam" id="PF12696"/>
    </source>
</evidence>
<dbReference type="GO" id="GO:0005886">
    <property type="term" value="C:plasma membrane"/>
    <property type="evidence" value="ECO:0007669"/>
    <property type="project" value="UniProtKB-SubCell"/>
</dbReference>
<evidence type="ECO:0000256" key="5">
    <source>
        <dbReference type="ARBA" id="ARBA00023136"/>
    </source>
</evidence>
<evidence type="ECO:0000313" key="9">
    <source>
        <dbReference type="Proteomes" id="UP000028134"/>
    </source>
</evidence>
<dbReference type="PATRIC" id="fig|1339350.3.peg.4518"/>
<evidence type="ECO:0000256" key="4">
    <source>
        <dbReference type="ARBA" id="ARBA00022989"/>
    </source>
</evidence>
<evidence type="ECO:0000256" key="1">
    <source>
        <dbReference type="ARBA" id="ARBA00004651"/>
    </source>
</evidence>
<keyword evidence="2" id="KW-1003">Cell membrane</keyword>
<reference evidence="8 9" key="1">
    <citation type="submission" date="2014-04" db="EMBL/GenBank/DDBJ databases">
        <authorList>
            <person name="Sears C."/>
            <person name="Carroll K."/>
            <person name="Sack B.R."/>
            <person name="Qadri F."/>
            <person name="Myers L.L."/>
            <person name="Chung G.-T."/>
            <person name="Escheverria P."/>
            <person name="Fraser C.M."/>
            <person name="Sadzewicz L."/>
            <person name="Shefchek K.A."/>
            <person name="Tallon L."/>
            <person name="Das S.P."/>
            <person name="Daugherty S."/>
            <person name="Mongodin E.F."/>
        </authorList>
    </citation>
    <scope>NUCLEOTIDE SEQUENCE [LARGE SCALE GENOMIC DNA]</scope>
    <source>
        <strain evidence="9">3775 SL(B) 10 (iv)</strain>
    </source>
</reference>
<dbReference type="InterPro" id="IPR032689">
    <property type="entry name" value="TraG-D_C"/>
</dbReference>
<protein>
    <submittedName>
        <fullName evidence="8">Type IV secretory system Conjugative DNA transfer family protein</fullName>
    </submittedName>
</protein>
<sequence>MMMYIIIGIACLVGIIVVVLLLPNSGKQQQKGQKYRFELSAGGGRKITFADPFDNFLVYGGANSGKTKSIGKPLLSQYIQAGFAGFVYNYKDFDLARTAVHLVKKHNYPYGCFQISFTDMERTHRTNPIRPSVVKNETLFLQLMDDMLTAYQGKDGKRDEWFNGALGILRGVSIRFYNDYPQFCTIPHIVNFICSAGTVRITSFLEGKHQSRVLAGAFLDAKDSPKTQSSYLSSLTNSLSTLANEKKVCYVLSGNDFDFNLIDPECPKLVVVSNAYQIENLISPVISLMLSISSRRFTLANKVPFFYFLDEATTFRIADFEKLPSVLREYLCSFVFLTQSAAKIEKIYGKYDRSSIESNFGNQFFGRTKDIEALKSYPLVFGKEERQRVSKTTGSSRGGENRSRTVSTQKEEIYDTNFFTSLKSGEFVGSAAHSNMRNFHLRFEMYEDKEDPLPIVHPVLASDIEENYQQIIRDIQGIE</sequence>
<dbReference type="SUPFAM" id="SSF52540">
    <property type="entry name" value="P-loop containing nucleoside triphosphate hydrolases"/>
    <property type="match status" value="1"/>
</dbReference>
<dbReference type="EMBL" id="JNHI01000107">
    <property type="protein sequence ID" value="KDS23676.1"/>
    <property type="molecule type" value="Genomic_DNA"/>
</dbReference>
<keyword evidence="3" id="KW-0812">Transmembrane</keyword>
<keyword evidence="4" id="KW-1133">Transmembrane helix</keyword>
<evidence type="ECO:0000313" key="8">
    <source>
        <dbReference type="EMBL" id="KDS23676.1"/>
    </source>
</evidence>
<gene>
    <name evidence="8" type="ORF">M097_4778</name>
</gene>
<proteinExistence type="predicted"/>
<dbReference type="PANTHER" id="PTHR37937:SF1">
    <property type="entry name" value="CONJUGATIVE TRANSFER: DNA TRANSPORT"/>
    <property type="match status" value="1"/>
</dbReference>
<evidence type="ECO:0000256" key="3">
    <source>
        <dbReference type="ARBA" id="ARBA00022692"/>
    </source>
</evidence>
<accession>A0A078QML6</accession>
<dbReference type="Proteomes" id="UP000028134">
    <property type="component" value="Unassembled WGS sequence"/>
</dbReference>
<name>A0A078QML6_PHOVU</name>
<feature type="domain" description="TraD/TraG TraM recognition site" evidence="7">
    <location>
        <begin position="305"/>
        <end position="412"/>
    </location>
</feature>
<dbReference type="InterPro" id="IPR051539">
    <property type="entry name" value="T4SS-coupling_protein"/>
</dbReference>
<comment type="subcellular location">
    <subcellularLocation>
        <location evidence="1">Cell membrane</location>
        <topology evidence="1">Multi-pass membrane protein</topology>
    </subcellularLocation>
</comment>
<evidence type="ECO:0000256" key="6">
    <source>
        <dbReference type="SAM" id="MobiDB-lite"/>
    </source>
</evidence>
<keyword evidence="5" id="KW-0472">Membrane</keyword>
<dbReference type="CDD" id="cd01127">
    <property type="entry name" value="TrwB_TraG_TraD_VirD4"/>
    <property type="match status" value="1"/>
</dbReference>
<dbReference type="InterPro" id="IPR027417">
    <property type="entry name" value="P-loop_NTPase"/>
</dbReference>
<evidence type="ECO:0000256" key="2">
    <source>
        <dbReference type="ARBA" id="ARBA00022475"/>
    </source>
</evidence>
<dbReference type="GeneID" id="99673140"/>
<dbReference type="RefSeq" id="WP_005842196.1">
    <property type="nucleotide sequence ID" value="NZ_JNHI01000107.1"/>
</dbReference>
<dbReference type="Pfam" id="PF12696">
    <property type="entry name" value="TraG-D_C"/>
    <property type="match status" value="1"/>
</dbReference>
<dbReference type="AlphaFoldDB" id="A0A078QML6"/>
<dbReference type="PANTHER" id="PTHR37937">
    <property type="entry name" value="CONJUGATIVE TRANSFER: DNA TRANSPORT"/>
    <property type="match status" value="1"/>
</dbReference>
<dbReference type="Gene3D" id="3.40.50.300">
    <property type="entry name" value="P-loop containing nucleotide triphosphate hydrolases"/>
    <property type="match status" value="1"/>
</dbReference>
<comment type="caution">
    <text evidence="8">The sequence shown here is derived from an EMBL/GenBank/DDBJ whole genome shotgun (WGS) entry which is preliminary data.</text>
</comment>
<organism evidence="8 9">
    <name type="scientific">Phocaeicola vulgatus str. 3775 SL</name>
    <name type="common">B</name>
    <name type="synonym">iv</name>
    <dbReference type="NCBI Taxonomy" id="1339350"/>
    <lineage>
        <taxon>Bacteria</taxon>
        <taxon>Pseudomonadati</taxon>
        <taxon>Bacteroidota</taxon>
        <taxon>Bacteroidia</taxon>
        <taxon>Bacteroidales</taxon>
        <taxon>Bacteroidaceae</taxon>
        <taxon>Phocaeicola</taxon>
    </lineage>
</organism>